<feature type="signal peptide" evidence="7">
    <location>
        <begin position="1"/>
        <end position="21"/>
    </location>
</feature>
<comment type="caution">
    <text evidence="9">The sequence shown here is derived from an EMBL/GenBank/DDBJ whole genome shotgun (WGS) entry which is preliminary data.</text>
</comment>
<keyword evidence="4" id="KW-0378">Hydrolase</keyword>
<evidence type="ECO:0000313" key="10">
    <source>
        <dbReference type="Proteomes" id="UP001500842"/>
    </source>
</evidence>
<evidence type="ECO:0000256" key="2">
    <source>
        <dbReference type="ARBA" id="ARBA00008664"/>
    </source>
</evidence>
<keyword evidence="7" id="KW-0732">Signal</keyword>
<comment type="catalytic activity">
    <reaction evidence="1">
        <text>a 1,2-diacyl-sn-glycero-3-phosphocholine + H2O = a 1,2-diacyl-sn-glycero-3-phosphate + choline + H(+)</text>
        <dbReference type="Rhea" id="RHEA:14445"/>
        <dbReference type="ChEBI" id="CHEBI:15354"/>
        <dbReference type="ChEBI" id="CHEBI:15377"/>
        <dbReference type="ChEBI" id="CHEBI:15378"/>
        <dbReference type="ChEBI" id="CHEBI:57643"/>
        <dbReference type="ChEBI" id="CHEBI:58608"/>
        <dbReference type="EC" id="3.1.4.4"/>
    </reaction>
</comment>
<gene>
    <name evidence="9" type="ORF">GCM10009788_25990</name>
</gene>
<feature type="domain" description="Phospholipase D-like" evidence="8">
    <location>
        <begin position="90"/>
        <end position="220"/>
    </location>
</feature>
<protein>
    <recommendedName>
        <fullName evidence="3">phospholipase D</fullName>
        <ecNumber evidence="3">3.1.4.4</ecNumber>
    </recommendedName>
</protein>
<evidence type="ECO:0000313" key="9">
    <source>
        <dbReference type="EMBL" id="GAA1520936.1"/>
    </source>
</evidence>
<organism evidence="9 10">
    <name type="scientific">Nocardioides humi</name>
    <dbReference type="NCBI Taxonomy" id="449461"/>
    <lineage>
        <taxon>Bacteria</taxon>
        <taxon>Bacillati</taxon>
        <taxon>Actinomycetota</taxon>
        <taxon>Actinomycetes</taxon>
        <taxon>Propionibacteriales</taxon>
        <taxon>Nocardioidaceae</taxon>
        <taxon>Nocardioides</taxon>
    </lineage>
</organism>
<evidence type="ECO:0000256" key="7">
    <source>
        <dbReference type="SAM" id="SignalP"/>
    </source>
</evidence>
<evidence type="ECO:0000256" key="6">
    <source>
        <dbReference type="ARBA" id="ARBA00023098"/>
    </source>
</evidence>
<dbReference type="InterPro" id="IPR025202">
    <property type="entry name" value="PLD-like_dom"/>
</dbReference>
<keyword evidence="6" id="KW-0443">Lipid metabolism</keyword>
<name>A0ABN2AJP8_9ACTN</name>
<dbReference type="RefSeq" id="WP_181410818.1">
    <property type="nucleotide sequence ID" value="NZ_BAAAOR010000023.1"/>
</dbReference>
<feature type="chain" id="PRO_5046532900" description="phospholipase D" evidence="7">
    <location>
        <begin position="22"/>
        <end position="446"/>
    </location>
</feature>
<dbReference type="Proteomes" id="UP001500842">
    <property type="component" value="Unassembled WGS sequence"/>
</dbReference>
<sequence length="446" mass="48175">MKTVAIVVLLLAALVGGPVPAAPATPAAPTGPADTPADTPALAPAPARIPEDPWLPRAGPVFNNPMGGVKKRTKVIRQVNKAIKHTPPGATIRIATYNIDRRDTARLLVKAHKRGVNVQIVVNDNLVGKVIRGLQAKLGRNRKAGSFLVICKAACRNGSRVGNLHMKVHSFSQAGAARSVVISSSSNIGYGAAAGQWNDSFTVYDDDALYDAWSTVFNQLKRDKAVKPRHLEYRSDVVGIDFQRLFGQGRSQVLLHRAGKAGKDTNDPQLKRLRKVDCVAPAGTGDGKGHTVVRVNMYAWYAGRGEALARELASMRREGCDIAVVGSVVSGPVVRILQKAGIPIRIADWDWGQKLSTSGKEMVHGSRCYSHLKYVTVNGTFRGIPGQVVWTGSENWSPPGLSSDEVTFEIRDPVAVAAYDAQWQRMYGSKRITHKPGPQPRSRPCA</sequence>
<evidence type="ECO:0000256" key="1">
    <source>
        <dbReference type="ARBA" id="ARBA00000798"/>
    </source>
</evidence>
<dbReference type="Gene3D" id="3.30.870.10">
    <property type="entry name" value="Endonuclease Chain A"/>
    <property type="match status" value="2"/>
</dbReference>
<accession>A0ABN2AJP8</accession>
<dbReference type="SUPFAM" id="SSF56024">
    <property type="entry name" value="Phospholipase D/nuclease"/>
    <property type="match status" value="2"/>
</dbReference>
<evidence type="ECO:0000256" key="5">
    <source>
        <dbReference type="ARBA" id="ARBA00022963"/>
    </source>
</evidence>
<evidence type="ECO:0000256" key="4">
    <source>
        <dbReference type="ARBA" id="ARBA00022801"/>
    </source>
</evidence>
<dbReference type="EMBL" id="BAAAOR010000023">
    <property type="protein sequence ID" value="GAA1520936.1"/>
    <property type="molecule type" value="Genomic_DNA"/>
</dbReference>
<keyword evidence="5" id="KW-0442">Lipid degradation</keyword>
<dbReference type="Pfam" id="PF13091">
    <property type="entry name" value="PLDc_2"/>
    <property type="match status" value="1"/>
</dbReference>
<reference evidence="9 10" key="1">
    <citation type="journal article" date="2019" name="Int. J. Syst. Evol. Microbiol.">
        <title>The Global Catalogue of Microorganisms (GCM) 10K type strain sequencing project: providing services to taxonomists for standard genome sequencing and annotation.</title>
        <authorList>
            <consortium name="The Broad Institute Genomics Platform"/>
            <consortium name="The Broad Institute Genome Sequencing Center for Infectious Disease"/>
            <person name="Wu L."/>
            <person name="Ma J."/>
        </authorList>
    </citation>
    <scope>NUCLEOTIDE SEQUENCE [LARGE SCALE GENOMIC DNA]</scope>
    <source>
        <strain evidence="9 10">JCM 14942</strain>
    </source>
</reference>
<dbReference type="PANTHER" id="PTHR43856">
    <property type="entry name" value="CARDIOLIPIN HYDROLASE"/>
    <property type="match status" value="1"/>
</dbReference>
<keyword evidence="10" id="KW-1185">Reference proteome</keyword>
<evidence type="ECO:0000256" key="3">
    <source>
        <dbReference type="ARBA" id="ARBA00012027"/>
    </source>
</evidence>
<dbReference type="PANTHER" id="PTHR43856:SF1">
    <property type="entry name" value="MITOCHONDRIAL CARDIOLIPIN HYDROLASE"/>
    <property type="match status" value="1"/>
</dbReference>
<comment type="similarity">
    <text evidence="2">Belongs to the phospholipase D family.</text>
</comment>
<proteinExistence type="inferred from homology"/>
<dbReference type="EC" id="3.1.4.4" evidence="3"/>
<evidence type="ECO:0000259" key="8">
    <source>
        <dbReference type="Pfam" id="PF13091"/>
    </source>
</evidence>
<dbReference type="InterPro" id="IPR051406">
    <property type="entry name" value="PLD_domain"/>
</dbReference>